<evidence type="ECO:0000256" key="2">
    <source>
        <dbReference type="SAM" id="Phobius"/>
    </source>
</evidence>
<keyword evidence="2" id="KW-1133">Transmembrane helix</keyword>
<keyword evidence="3" id="KW-0371">Homeobox</keyword>
<gene>
    <name evidence="3" type="ORF">Tci_056366</name>
</gene>
<sequence length="283" mass="31166">MHSHVPDVVDSCRTGKIVEDDRVSTMRKKVWNMSIPCITSVNKIHKHKKDQSLIGINEIVLVGVCLMLIAIFKGTIHVKCPPEAYHNLGAFQNSLFFGSKNRETPLATLGALETASTSKAAYWSGLHETFRKGIWKLTVENNESQTKVHDIDFVSPFGLGLTLLSQESPDSVSPGLLRASDKRSESTSSSDSSISSFVSSRAGKEVDIGLDVGRTNHYVQPCYFTLGIEDLIGVVTLLKRIRKFSMAQDIGARAAVHIFNRISFAIAKGVEAYIVSRLPYNLL</sequence>
<protein>
    <submittedName>
        <fullName evidence="3">Homeodomain-like protein</fullName>
    </submittedName>
</protein>
<evidence type="ECO:0000313" key="3">
    <source>
        <dbReference type="EMBL" id="GEU84388.1"/>
    </source>
</evidence>
<organism evidence="3">
    <name type="scientific">Tanacetum cinerariifolium</name>
    <name type="common">Dalmatian daisy</name>
    <name type="synonym">Chrysanthemum cinerariifolium</name>
    <dbReference type="NCBI Taxonomy" id="118510"/>
    <lineage>
        <taxon>Eukaryota</taxon>
        <taxon>Viridiplantae</taxon>
        <taxon>Streptophyta</taxon>
        <taxon>Embryophyta</taxon>
        <taxon>Tracheophyta</taxon>
        <taxon>Spermatophyta</taxon>
        <taxon>Magnoliopsida</taxon>
        <taxon>eudicotyledons</taxon>
        <taxon>Gunneridae</taxon>
        <taxon>Pentapetalae</taxon>
        <taxon>asterids</taxon>
        <taxon>campanulids</taxon>
        <taxon>Asterales</taxon>
        <taxon>Asteraceae</taxon>
        <taxon>Asteroideae</taxon>
        <taxon>Anthemideae</taxon>
        <taxon>Anthemidinae</taxon>
        <taxon>Tanacetum</taxon>
    </lineage>
</organism>
<feature type="transmembrane region" description="Helical" evidence="2">
    <location>
        <begin position="53"/>
        <end position="72"/>
    </location>
</feature>
<keyword evidence="3" id="KW-0238">DNA-binding</keyword>
<accession>A0A6L2NDV4</accession>
<feature type="region of interest" description="Disordered" evidence="1">
    <location>
        <begin position="167"/>
        <end position="195"/>
    </location>
</feature>
<comment type="caution">
    <text evidence="3">The sequence shown here is derived from an EMBL/GenBank/DDBJ whole genome shotgun (WGS) entry which is preliminary data.</text>
</comment>
<dbReference type="GO" id="GO:0003677">
    <property type="term" value="F:DNA binding"/>
    <property type="evidence" value="ECO:0007669"/>
    <property type="project" value="UniProtKB-KW"/>
</dbReference>
<name>A0A6L2NDV4_TANCI</name>
<proteinExistence type="predicted"/>
<evidence type="ECO:0000256" key="1">
    <source>
        <dbReference type="SAM" id="MobiDB-lite"/>
    </source>
</evidence>
<feature type="compositionally biased region" description="Low complexity" evidence="1">
    <location>
        <begin position="186"/>
        <end position="195"/>
    </location>
</feature>
<reference evidence="3" key="1">
    <citation type="journal article" date="2019" name="Sci. Rep.">
        <title>Draft genome of Tanacetum cinerariifolium, the natural source of mosquito coil.</title>
        <authorList>
            <person name="Yamashiro T."/>
            <person name="Shiraishi A."/>
            <person name="Satake H."/>
            <person name="Nakayama K."/>
        </authorList>
    </citation>
    <scope>NUCLEOTIDE SEQUENCE</scope>
</reference>
<dbReference type="AlphaFoldDB" id="A0A6L2NDV4"/>
<keyword evidence="2" id="KW-0812">Transmembrane</keyword>
<keyword evidence="2" id="KW-0472">Membrane</keyword>
<dbReference type="EMBL" id="BKCJ010008881">
    <property type="protein sequence ID" value="GEU84388.1"/>
    <property type="molecule type" value="Genomic_DNA"/>
</dbReference>